<name>A0ABU7M1H2_9PROT</name>
<organism evidence="2 3">
    <name type="scientific">Hyphobacterium marinum</name>
    <dbReference type="NCBI Taxonomy" id="3116574"/>
    <lineage>
        <taxon>Bacteria</taxon>
        <taxon>Pseudomonadati</taxon>
        <taxon>Pseudomonadota</taxon>
        <taxon>Alphaproteobacteria</taxon>
        <taxon>Maricaulales</taxon>
        <taxon>Maricaulaceae</taxon>
        <taxon>Hyphobacterium</taxon>
    </lineage>
</organism>
<dbReference type="InterPro" id="IPR027417">
    <property type="entry name" value="P-loop_NTPase"/>
</dbReference>
<evidence type="ECO:0000256" key="1">
    <source>
        <dbReference type="SAM" id="MobiDB-lite"/>
    </source>
</evidence>
<dbReference type="EMBL" id="JAZDRO010000008">
    <property type="protein sequence ID" value="MEE2567668.1"/>
    <property type="molecule type" value="Genomic_DNA"/>
</dbReference>
<comment type="caution">
    <text evidence="2">The sequence shown here is derived from an EMBL/GenBank/DDBJ whole genome shotgun (WGS) entry which is preliminary data.</text>
</comment>
<evidence type="ECO:0000313" key="2">
    <source>
        <dbReference type="EMBL" id="MEE2567668.1"/>
    </source>
</evidence>
<dbReference type="Proteomes" id="UP001310692">
    <property type="component" value="Unassembled WGS sequence"/>
</dbReference>
<sequence>MYERSDPVYVLNAPAAAAGRGVFVFGAPRGGTSMVAGVLRLVGIDMGARQGRGNNEDLDIQDARGPAGPLGEAGTPDYLAALDRMRPKIAERAKAQGPWGWKDPHGILYARDVTDLLPAPRLIAVFRDLAASAERVHRINGADRLDEMHSALMLQTRALDFLRETPLPAAIVSYEKALVRPERFLDQIATFCGVDVDAAEREAALAFISPERGHGDPDSPGWPRDGAI</sequence>
<evidence type="ECO:0000313" key="3">
    <source>
        <dbReference type="Proteomes" id="UP001310692"/>
    </source>
</evidence>
<reference evidence="2 3" key="1">
    <citation type="submission" date="2024-01" db="EMBL/GenBank/DDBJ databases">
        <title>Hyphobacterium bacterium isolated from marine sediment.</title>
        <authorList>
            <person name="Zhao S."/>
        </authorList>
    </citation>
    <scope>NUCLEOTIDE SEQUENCE [LARGE SCALE GENOMIC DNA]</scope>
    <source>
        <strain evidence="2 3">Y60-23</strain>
    </source>
</reference>
<accession>A0ABU7M1H2</accession>
<evidence type="ECO:0008006" key="4">
    <source>
        <dbReference type="Google" id="ProtNLM"/>
    </source>
</evidence>
<dbReference type="SUPFAM" id="SSF52540">
    <property type="entry name" value="P-loop containing nucleoside triphosphate hydrolases"/>
    <property type="match status" value="1"/>
</dbReference>
<feature type="region of interest" description="Disordered" evidence="1">
    <location>
        <begin position="209"/>
        <end position="228"/>
    </location>
</feature>
<protein>
    <recommendedName>
        <fullName evidence="4">Sulfotransferase family protein</fullName>
    </recommendedName>
</protein>
<dbReference type="RefSeq" id="WP_330197240.1">
    <property type="nucleotide sequence ID" value="NZ_JAZDRO010000008.1"/>
</dbReference>
<gene>
    <name evidence="2" type="ORF">V0U35_13370</name>
</gene>
<proteinExistence type="predicted"/>
<dbReference type="Gene3D" id="3.40.50.300">
    <property type="entry name" value="P-loop containing nucleotide triphosphate hydrolases"/>
    <property type="match status" value="1"/>
</dbReference>
<keyword evidence="3" id="KW-1185">Reference proteome</keyword>